<dbReference type="SMART" id="SM00028">
    <property type="entry name" value="TPR"/>
    <property type="match status" value="5"/>
</dbReference>
<feature type="region of interest" description="Disordered" evidence="4">
    <location>
        <begin position="55"/>
        <end position="120"/>
    </location>
</feature>
<dbReference type="EMBL" id="JARAOO010000001">
    <property type="protein sequence ID" value="KAJ7981572.1"/>
    <property type="molecule type" value="Genomic_DNA"/>
</dbReference>
<evidence type="ECO:0000256" key="2">
    <source>
        <dbReference type="ARBA" id="ARBA00022803"/>
    </source>
</evidence>
<dbReference type="InterPro" id="IPR011990">
    <property type="entry name" value="TPR-like_helical_dom_sf"/>
</dbReference>
<dbReference type="Proteomes" id="UP001163823">
    <property type="component" value="Chromosome 1"/>
</dbReference>
<evidence type="ECO:0000259" key="5">
    <source>
        <dbReference type="Pfam" id="PF00085"/>
    </source>
</evidence>
<dbReference type="FunFam" id="3.40.30.10:FF:000211">
    <property type="entry name" value="TPR repeat-containing thioredoxin TTL4"/>
    <property type="match status" value="1"/>
</dbReference>
<dbReference type="SUPFAM" id="SSF48452">
    <property type="entry name" value="TPR-like"/>
    <property type="match status" value="2"/>
</dbReference>
<dbReference type="AlphaFoldDB" id="A0AAD7QHJ6"/>
<dbReference type="PANTHER" id="PTHR46050">
    <property type="entry name" value="TPR REPEAT-CONTAINING THIOREDOXIN"/>
    <property type="match status" value="1"/>
</dbReference>
<dbReference type="InterPro" id="IPR044534">
    <property type="entry name" value="TTL1-4"/>
</dbReference>
<dbReference type="InterPro" id="IPR019734">
    <property type="entry name" value="TPR_rpt"/>
</dbReference>
<evidence type="ECO:0000256" key="4">
    <source>
        <dbReference type="SAM" id="MobiDB-lite"/>
    </source>
</evidence>
<accession>A0AAD7QHJ6</accession>
<evidence type="ECO:0000313" key="6">
    <source>
        <dbReference type="EMBL" id="KAJ7981572.1"/>
    </source>
</evidence>
<dbReference type="SUPFAM" id="SSF52833">
    <property type="entry name" value="Thioredoxin-like"/>
    <property type="match status" value="1"/>
</dbReference>
<reference evidence="6 7" key="1">
    <citation type="journal article" date="2023" name="Science">
        <title>Elucidation of the pathway for biosynthesis of saponin adjuvants from the soapbark tree.</title>
        <authorList>
            <person name="Reed J."/>
            <person name="Orme A."/>
            <person name="El-Demerdash A."/>
            <person name="Owen C."/>
            <person name="Martin L.B.B."/>
            <person name="Misra R.C."/>
            <person name="Kikuchi S."/>
            <person name="Rejzek M."/>
            <person name="Martin A.C."/>
            <person name="Harkess A."/>
            <person name="Leebens-Mack J."/>
            <person name="Louveau T."/>
            <person name="Stephenson M.J."/>
            <person name="Osbourn A."/>
        </authorList>
    </citation>
    <scope>NUCLEOTIDE SEQUENCE [LARGE SCALE GENOMIC DNA]</scope>
    <source>
        <strain evidence="6">S10</strain>
    </source>
</reference>
<dbReference type="InterPro" id="IPR013766">
    <property type="entry name" value="Thioredoxin_domain"/>
</dbReference>
<name>A0AAD7QHJ6_QUISA</name>
<keyword evidence="1" id="KW-0677">Repeat</keyword>
<evidence type="ECO:0000313" key="7">
    <source>
        <dbReference type="Proteomes" id="UP001163823"/>
    </source>
</evidence>
<protein>
    <submittedName>
        <fullName evidence="6">TPR repeat-containing thioredoxin TTL1-like</fullName>
    </submittedName>
</protein>
<dbReference type="PANTHER" id="PTHR46050:SF29">
    <property type="entry name" value="TPR REPEAT-CONTAINING THIOREDOXIN TTL4"/>
    <property type="match status" value="1"/>
</dbReference>
<feature type="compositionally biased region" description="Polar residues" evidence="4">
    <location>
        <begin position="88"/>
        <end position="104"/>
    </location>
</feature>
<dbReference type="Pfam" id="PF13414">
    <property type="entry name" value="TPR_11"/>
    <property type="match status" value="1"/>
</dbReference>
<feature type="repeat" description="TPR" evidence="3">
    <location>
        <begin position="239"/>
        <end position="272"/>
    </location>
</feature>
<dbReference type="KEGG" id="qsa:O6P43_000816"/>
<dbReference type="GO" id="GO:0005737">
    <property type="term" value="C:cytoplasm"/>
    <property type="evidence" value="ECO:0007669"/>
    <property type="project" value="TreeGrafter"/>
</dbReference>
<dbReference type="Pfam" id="PF00085">
    <property type="entry name" value="Thioredoxin"/>
    <property type="match status" value="1"/>
</dbReference>
<feature type="compositionally biased region" description="Low complexity" evidence="4">
    <location>
        <begin position="55"/>
        <end position="72"/>
    </location>
</feature>
<gene>
    <name evidence="6" type="ORF">O6P43_000816</name>
</gene>
<comment type="caution">
    <text evidence="6">The sequence shown here is derived from an EMBL/GenBank/DDBJ whole genome shotgun (WGS) entry which is preliminary data.</text>
</comment>
<dbReference type="PROSITE" id="PS50005">
    <property type="entry name" value="TPR"/>
    <property type="match status" value="2"/>
</dbReference>
<proteinExistence type="predicted"/>
<dbReference type="Gene3D" id="1.25.40.10">
    <property type="entry name" value="Tetratricopeptide repeat domain"/>
    <property type="match status" value="1"/>
</dbReference>
<dbReference type="CDD" id="cd02947">
    <property type="entry name" value="TRX_family"/>
    <property type="match status" value="1"/>
</dbReference>
<evidence type="ECO:0000256" key="3">
    <source>
        <dbReference type="PROSITE-ProRule" id="PRU00339"/>
    </source>
</evidence>
<feature type="domain" description="Thioredoxin" evidence="5">
    <location>
        <begin position="586"/>
        <end position="672"/>
    </location>
</feature>
<keyword evidence="7" id="KW-1185">Reference proteome</keyword>
<dbReference type="GO" id="GO:0006950">
    <property type="term" value="P:response to stress"/>
    <property type="evidence" value="ECO:0007669"/>
    <property type="project" value="UniProtKB-ARBA"/>
</dbReference>
<organism evidence="6 7">
    <name type="scientific">Quillaja saponaria</name>
    <name type="common">Soap bark tree</name>
    <dbReference type="NCBI Taxonomy" id="32244"/>
    <lineage>
        <taxon>Eukaryota</taxon>
        <taxon>Viridiplantae</taxon>
        <taxon>Streptophyta</taxon>
        <taxon>Embryophyta</taxon>
        <taxon>Tracheophyta</taxon>
        <taxon>Spermatophyta</taxon>
        <taxon>Magnoliopsida</taxon>
        <taxon>eudicotyledons</taxon>
        <taxon>Gunneridae</taxon>
        <taxon>Pentapetalae</taxon>
        <taxon>rosids</taxon>
        <taxon>fabids</taxon>
        <taxon>Fabales</taxon>
        <taxon>Quillajaceae</taxon>
        <taxon>Quillaja</taxon>
    </lineage>
</organism>
<dbReference type="Gene3D" id="3.40.30.10">
    <property type="entry name" value="Glutaredoxin"/>
    <property type="match status" value="1"/>
</dbReference>
<evidence type="ECO:0000256" key="1">
    <source>
        <dbReference type="ARBA" id="ARBA00022737"/>
    </source>
</evidence>
<sequence>MQQLEFDSLTNQFRDSLSCEKNKPDFKELDLDSPVSPLIIRGKVNGVGGGGGDVAVAATSSSSSSSSGSASGKNNTTQLARRPESKTRNYSGELSGCSITSPNASDRLRSAGLNSKPGHRRTVSAGVPLIYSGGSFKNTAAHNSCGNVANSVSSGSSTLFPGGNICPTGKILKSGLASRASNRTDVLGSGTGNYGHGSIMRGGAKLSNTGHIGDDNTNSNPQSASEPMKIKWALASSNPDEVKRSGNELYKKGNFVEALLLYNRAISISPDNAAYWSNRAAALTALGRLAEAVKDCEEAVRLDPGHGRAHQRLASLYLRFGRVANARSHLCLPGQQQDPSELQKLRSLENHLNRCADARKIGDWKSALRESDAAIATGADSSPLLFACKTEAHLKLHQLEDAESSLSKISKLESYPPSCLKTKFFGMLTEAYVPFIQSQVEMALGRFEDASCSCRKGMPDRLQQSCSAYGEGLKYDGSNSVLYCNRAVCWSKVGLWEQSVEDCNQALNIQPNYTKALFRRAVSNAKLERWAEVVKDYEILKRELPGDIEVVEYLHQAQLALKKYRGEVYGAKFGVEVEEVSDLNKFKSVTSSPGISVVYFKVASNELCEEISPFINTLCVRYPAIKFFKVDVEENVAVAKAERIRTVPTFKIYKYGEKVKEMINPSYKSLEDSVKNCSQ</sequence>
<feature type="repeat" description="TPR" evidence="3">
    <location>
        <begin position="273"/>
        <end position="306"/>
    </location>
</feature>
<dbReference type="InterPro" id="IPR036249">
    <property type="entry name" value="Thioredoxin-like_sf"/>
</dbReference>
<keyword evidence="2 3" id="KW-0802">TPR repeat</keyword>